<sequence length="379" mass="44006">MPDAARKWLEKFDKIMAYTRKHNELLAWLQPKSLGDVAEHLRRLLEQNERLRKRIAVRLDLDEEGELSFAIRELKTHEEQLEANNAELKGQLALEDRNIPTLGARINQLEADNKRLYDEQKILAQKQDRLDKKNIRLDQENAALRERHERDKAKWEIQAKVWWKKIVASQKQAERLPGIKIADGTVWLVFPGATISIDAIGARRGPIVGKNLRTWRDKILKGADMLNDKDKKALQCVTSSHTDKEYEELQQRFNKLKLLTVERIREYIQGMAREVEVWGLDVVGWLIDEHAALQQQVERLREALFGEYCDCGIKSATIRTGTHTHMCKYFKVMNRILSQKEQSNEIEALKGEDVTVKTIPLDMKPSDEGGFAQKTQKRK</sequence>
<evidence type="ECO:0000256" key="1">
    <source>
        <dbReference type="SAM" id="Coils"/>
    </source>
</evidence>
<protein>
    <submittedName>
        <fullName evidence="2">Uncharacterized protein</fullName>
    </submittedName>
</protein>
<accession>A0A0F9HR74</accession>
<reference evidence="2" key="1">
    <citation type="journal article" date="2015" name="Nature">
        <title>Complex archaea that bridge the gap between prokaryotes and eukaryotes.</title>
        <authorList>
            <person name="Spang A."/>
            <person name="Saw J.H."/>
            <person name="Jorgensen S.L."/>
            <person name="Zaremba-Niedzwiedzka K."/>
            <person name="Martijn J."/>
            <person name="Lind A.E."/>
            <person name="van Eijk R."/>
            <person name="Schleper C."/>
            <person name="Guy L."/>
            <person name="Ettema T.J."/>
        </authorList>
    </citation>
    <scope>NUCLEOTIDE SEQUENCE</scope>
</reference>
<organism evidence="2">
    <name type="scientific">marine sediment metagenome</name>
    <dbReference type="NCBI Taxonomy" id="412755"/>
    <lineage>
        <taxon>unclassified sequences</taxon>
        <taxon>metagenomes</taxon>
        <taxon>ecological metagenomes</taxon>
    </lineage>
</organism>
<name>A0A0F9HR74_9ZZZZ</name>
<keyword evidence="1" id="KW-0175">Coiled coil</keyword>
<dbReference type="EMBL" id="LAZR01014356">
    <property type="protein sequence ID" value="KKM17851.1"/>
    <property type="molecule type" value="Genomic_DNA"/>
</dbReference>
<dbReference type="AlphaFoldDB" id="A0A0F9HR74"/>
<evidence type="ECO:0000313" key="2">
    <source>
        <dbReference type="EMBL" id="KKM17851.1"/>
    </source>
</evidence>
<gene>
    <name evidence="2" type="ORF">LCGC14_1671600</name>
</gene>
<proteinExistence type="predicted"/>
<feature type="coiled-coil region" evidence="1">
    <location>
        <begin position="34"/>
        <end position="147"/>
    </location>
</feature>
<comment type="caution">
    <text evidence="2">The sequence shown here is derived from an EMBL/GenBank/DDBJ whole genome shotgun (WGS) entry which is preliminary data.</text>
</comment>